<name>A0AAF3EJP9_9BILA</name>
<organism evidence="1 2">
    <name type="scientific">Mesorhabditis belari</name>
    <dbReference type="NCBI Taxonomy" id="2138241"/>
    <lineage>
        <taxon>Eukaryota</taxon>
        <taxon>Metazoa</taxon>
        <taxon>Ecdysozoa</taxon>
        <taxon>Nematoda</taxon>
        <taxon>Chromadorea</taxon>
        <taxon>Rhabditida</taxon>
        <taxon>Rhabditina</taxon>
        <taxon>Rhabditomorpha</taxon>
        <taxon>Rhabditoidea</taxon>
        <taxon>Rhabditidae</taxon>
        <taxon>Mesorhabditinae</taxon>
        <taxon>Mesorhabditis</taxon>
    </lineage>
</organism>
<evidence type="ECO:0000313" key="2">
    <source>
        <dbReference type="WBParaSite" id="MBELARI_LOCUS14249"/>
    </source>
</evidence>
<proteinExistence type="predicted"/>
<accession>A0AAF3EJP9</accession>
<protein>
    <submittedName>
        <fullName evidence="2">Uncharacterized protein</fullName>
    </submittedName>
</protein>
<dbReference type="AlphaFoldDB" id="A0AAF3EJP9"/>
<keyword evidence="1" id="KW-1185">Reference proteome</keyword>
<dbReference type="WBParaSite" id="MBELARI_LOCUS14249">
    <property type="protein sequence ID" value="MBELARI_LOCUS14249"/>
    <property type="gene ID" value="MBELARI_LOCUS14249"/>
</dbReference>
<evidence type="ECO:0000313" key="1">
    <source>
        <dbReference type="Proteomes" id="UP000887575"/>
    </source>
</evidence>
<sequence length="285" mass="34146">MSEGIREFTRKTLEHEKKTPFTGYIFFINSLPGCRLNFELWDEEFGSGHYSEFCRCDRVSALEMLDVHTLFERSFRLLHFWDNQLAHLDTHLYLINQLLQDLDTKRDPSIGFFFVLVDEEPEEDDDAYLLFPYRQFFSCHAENEEEIRRSGLFMGLLPPKENSFFTEDFHLESISVCCRVTCRGLVYIALNDLREFIEPMAKSMRCWNEGWPHPIEEDEERERNWMKRKIANFWIKLKKELIPIKPYQMSVFQEDSPFRPFFKPVEKKRQINESTECLELLFGNG</sequence>
<reference evidence="2" key="1">
    <citation type="submission" date="2024-02" db="UniProtKB">
        <authorList>
            <consortium name="WormBaseParasite"/>
        </authorList>
    </citation>
    <scope>IDENTIFICATION</scope>
</reference>
<dbReference type="Proteomes" id="UP000887575">
    <property type="component" value="Unassembled WGS sequence"/>
</dbReference>